<keyword evidence="1" id="KW-0472">Membrane</keyword>
<feature type="transmembrane region" description="Helical" evidence="1">
    <location>
        <begin position="159"/>
        <end position="182"/>
    </location>
</feature>
<evidence type="ECO:0000313" key="3">
    <source>
        <dbReference type="Proteomes" id="UP000593880"/>
    </source>
</evidence>
<gene>
    <name evidence="2" type="ORF">XH86_27380</name>
</gene>
<evidence type="ECO:0000256" key="1">
    <source>
        <dbReference type="SAM" id="Phobius"/>
    </source>
</evidence>
<feature type="transmembrane region" description="Helical" evidence="1">
    <location>
        <begin position="313"/>
        <end position="346"/>
    </location>
</feature>
<evidence type="ECO:0000313" key="2">
    <source>
        <dbReference type="EMBL" id="QOZ62045.1"/>
    </source>
</evidence>
<feature type="transmembrane region" description="Helical" evidence="1">
    <location>
        <begin position="255"/>
        <end position="276"/>
    </location>
</feature>
<keyword evidence="3" id="KW-1185">Reference proteome</keyword>
<organism evidence="2 3">
    <name type="scientific">Bradyrhizobium guangdongense</name>
    <dbReference type="NCBI Taxonomy" id="1325090"/>
    <lineage>
        <taxon>Bacteria</taxon>
        <taxon>Pseudomonadati</taxon>
        <taxon>Pseudomonadota</taxon>
        <taxon>Alphaproteobacteria</taxon>
        <taxon>Hyphomicrobiales</taxon>
        <taxon>Nitrobacteraceae</taxon>
        <taxon>Bradyrhizobium</taxon>
    </lineage>
</organism>
<name>A0ABX6UL00_9BRAD</name>
<protein>
    <recommendedName>
        <fullName evidence="4">Alpha/beta hydrolase</fullName>
    </recommendedName>
</protein>
<keyword evidence="1" id="KW-0812">Transmembrane</keyword>
<keyword evidence="1" id="KW-1133">Transmembrane helix</keyword>
<proteinExistence type="predicted"/>
<dbReference type="InterPro" id="IPR029058">
    <property type="entry name" value="AB_hydrolase_fold"/>
</dbReference>
<sequence>MFGKTFRVKDKETPWFEDHSSFQIELATLTGRRFEWVPYRWNGKNSFEARHGAAKALAQHLTGWFDKEPEAEHVVIAHSHGGSVSIEAACILDDQNRNLLSKIITLATPFAEIRPSDRDIRELAARYMALRFGWAPLTLFACLVYVFEFRDPLADPALLWMVFPVYVTAMIAVVTPTFFVLWKIGLIKVRAAEIHKGFRPELQDWSLYAVRGPSDEANIAISTSQFVDLVSDLLFTRCMLIPFDWLRARLNRETWIGRLQLSLGLGLVLFIVTSLMDGSYNPQTVWLLIETDPVALARHVAAGIFSSVIEVPLLVALLIGAAYAALALVGPLVLIPANIVLALALGRDVLRHQGLMHIECEPIPSGITGIVSTVKVSEDERNQLGLIHFIHATRAARLRVAQILRECGPP</sequence>
<dbReference type="Proteomes" id="UP000593880">
    <property type="component" value="Chromosome"/>
</dbReference>
<reference evidence="2 3" key="1">
    <citation type="submission" date="2018-06" db="EMBL/GenBank/DDBJ databases">
        <title>Comparative genomics of rhizobia nodulating Arachis hypogaea in China.</title>
        <authorList>
            <person name="Li Y."/>
        </authorList>
    </citation>
    <scope>NUCLEOTIDE SEQUENCE [LARGE SCALE GENOMIC DNA]</scope>
    <source>
        <strain evidence="2 3">CCBAU 51658</strain>
    </source>
</reference>
<dbReference type="SUPFAM" id="SSF53474">
    <property type="entry name" value="alpha/beta-Hydrolases"/>
    <property type="match status" value="1"/>
</dbReference>
<accession>A0ABX6UL00</accession>
<dbReference type="Gene3D" id="3.40.50.1820">
    <property type="entry name" value="alpha/beta hydrolase"/>
    <property type="match status" value="1"/>
</dbReference>
<dbReference type="EMBL" id="CP030057">
    <property type="protein sequence ID" value="QOZ62045.1"/>
    <property type="molecule type" value="Genomic_DNA"/>
</dbReference>
<evidence type="ECO:0008006" key="4">
    <source>
        <dbReference type="Google" id="ProtNLM"/>
    </source>
</evidence>
<feature type="transmembrane region" description="Helical" evidence="1">
    <location>
        <begin position="128"/>
        <end position="147"/>
    </location>
</feature>